<organism evidence="7">
    <name type="scientific">Soboliphyme baturini</name>
    <dbReference type="NCBI Taxonomy" id="241478"/>
    <lineage>
        <taxon>Eukaryota</taxon>
        <taxon>Metazoa</taxon>
        <taxon>Ecdysozoa</taxon>
        <taxon>Nematoda</taxon>
        <taxon>Enoplea</taxon>
        <taxon>Dorylaimia</taxon>
        <taxon>Dioctophymatida</taxon>
        <taxon>Dioctophymatoidea</taxon>
        <taxon>Soboliphymatidae</taxon>
        <taxon>Soboliphyme</taxon>
    </lineage>
</organism>
<accession>A0A183J4W8</accession>
<dbReference type="Gene3D" id="1.20.920.10">
    <property type="entry name" value="Bromodomain-like"/>
    <property type="match status" value="2"/>
</dbReference>
<dbReference type="InterPro" id="IPR001487">
    <property type="entry name" value="Bromodomain"/>
</dbReference>
<dbReference type="PRINTS" id="PR00503">
    <property type="entry name" value="BROMODOMAIN"/>
</dbReference>
<dbReference type="EMBL" id="UZAM01014784">
    <property type="protein sequence ID" value="VDP35634.1"/>
    <property type="molecule type" value="Genomic_DNA"/>
</dbReference>
<dbReference type="GO" id="GO:0004402">
    <property type="term" value="F:histone acetyltransferase activity"/>
    <property type="evidence" value="ECO:0007669"/>
    <property type="project" value="InterPro"/>
</dbReference>
<proteinExistence type="predicted"/>
<reference evidence="7" key="1">
    <citation type="submission" date="2016-06" db="UniProtKB">
        <authorList>
            <consortium name="WormBaseParasite"/>
        </authorList>
    </citation>
    <scope>IDENTIFICATION</scope>
</reference>
<keyword evidence="6" id="KW-1185">Reference proteome</keyword>
<dbReference type="Pfam" id="PF15288">
    <property type="entry name" value="zf-CCHC_6"/>
    <property type="match status" value="1"/>
</dbReference>
<feature type="compositionally biased region" description="Basic and acidic residues" evidence="3">
    <location>
        <begin position="125"/>
        <end position="134"/>
    </location>
</feature>
<evidence type="ECO:0000313" key="5">
    <source>
        <dbReference type="EMBL" id="VDP35634.1"/>
    </source>
</evidence>
<dbReference type="PANTHER" id="PTHR13900">
    <property type="entry name" value="TRANSCRIPTION INITIATION FACTOR TFIID"/>
    <property type="match status" value="1"/>
</dbReference>
<dbReference type="GO" id="GO:0005669">
    <property type="term" value="C:transcription factor TFIID complex"/>
    <property type="evidence" value="ECO:0007669"/>
    <property type="project" value="InterPro"/>
</dbReference>
<evidence type="ECO:0000259" key="4">
    <source>
        <dbReference type="PROSITE" id="PS50014"/>
    </source>
</evidence>
<evidence type="ECO:0000256" key="1">
    <source>
        <dbReference type="ARBA" id="ARBA00023117"/>
    </source>
</evidence>
<dbReference type="Proteomes" id="UP000270296">
    <property type="component" value="Unassembled WGS sequence"/>
</dbReference>
<protein>
    <submittedName>
        <fullName evidence="7">Bromo domain-containing protein</fullName>
    </submittedName>
</protein>
<dbReference type="OrthoDB" id="5752at2759"/>
<dbReference type="Pfam" id="PF00439">
    <property type="entry name" value="Bromodomain"/>
    <property type="match status" value="2"/>
</dbReference>
<evidence type="ECO:0000256" key="3">
    <source>
        <dbReference type="SAM" id="MobiDB-lite"/>
    </source>
</evidence>
<sequence>MKSNQQVREGSALKKYARGSLYFTVDEVKKRYREDCQHIFELQNRVLSSREVISTDEESEIDDSDIEQFQKELEELLASDKTMHERKDNGDHFSDEAEELEELRKMVHGETNSMQKEMPPNKSHGSHEDGEDLRGKTLKIYRTYRRDDGTEYESTECVTSLPVIQAYLKIRKQKDETFIRNYAQMDNRFLVEQRRQDRRDRARLRRHNKMQFSLKLGLPIERCHKKKQWKPSSRYVSRPDSRPVHCSACGARGHIMVNKNCPLYKTTKMLLKESVREKRKFASTPRNPVSAERMEVPLRKLKKPVVPIHNPVKLSTLKSKAMTGDSGSMSHRKSFLDKGKGHKNGSYRQGANSKALISKVFEAILDKVKNMPQAKNFLSFTGKENMPGCYEIVKNPMDLQKIHMNVKNNHYVTREEFLKDVKQILDNCRLYSGDQSSLTYDAKKVFEFTCRLITEKEHEIMLLEKAINPLLDENDQVVFNFILERIVDSCKSILRSLVFHKPSELTGKTYYDKVTCLADLDTMKQKCRQRKYCSIDEFVKDAEWICINSRNLHGPSSPFTQKSSEIVAMAKKLVTEVFVFIDFWVACVRRLPFFSRICVFLLMLLKMSKKCV</sequence>
<gene>
    <name evidence="5" type="ORF">SBAD_LOCUS10916</name>
</gene>
<feature type="domain" description="Bromo" evidence="4">
    <location>
        <begin position="510"/>
        <end position="560"/>
    </location>
</feature>
<dbReference type="AlphaFoldDB" id="A0A183J4W8"/>
<feature type="region of interest" description="Disordered" evidence="3">
    <location>
        <begin position="111"/>
        <end position="134"/>
    </location>
</feature>
<reference evidence="5 6" key="2">
    <citation type="submission" date="2018-11" db="EMBL/GenBank/DDBJ databases">
        <authorList>
            <consortium name="Pathogen Informatics"/>
        </authorList>
    </citation>
    <scope>NUCLEOTIDE SEQUENCE [LARGE SCALE GENOMIC DNA]</scope>
</reference>
<keyword evidence="1 2" id="KW-0103">Bromodomain</keyword>
<dbReference type="GO" id="GO:0017025">
    <property type="term" value="F:TBP-class protein binding"/>
    <property type="evidence" value="ECO:0007669"/>
    <property type="project" value="InterPro"/>
</dbReference>
<evidence type="ECO:0000256" key="2">
    <source>
        <dbReference type="PROSITE-ProRule" id="PRU00035"/>
    </source>
</evidence>
<dbReference type="GO" id="GO:0051123">
    <property type="term" value="P:RNA polymerase II preinitiation complex assembly"/>
    <property type="evidence" value="ECO:0007669"/>
    <property type="project" value="TreeGrafter"/>
</dbReference>
<name>A0A183J4W8_9BILA</name>
<dbReference type="SUPFAM" id="SSF47370">
    <property type="entry name" value="Bromodomain"/>
    <property type="match status" value="2"/>
</dbReference>
<dbReference type="PROSITE" id="PS50014">
    <property type="entry name" value="BROMODOMAIN_2"/>
    <property type="match status" value="2"/>
</dbReference>
<feature type="region of interest" description="Disordered" evidence="3">
    <location>
        <begin position="320"/>
        <end position="349"/>
    </location>
</feature>
<dbReference type="GO" id="GO:0016251">
    <property type="term" value="F:RNA polymerase II general transcription initiation factor activity"/>
    <property type="evidence" value="ECO:0007669"/>
    <property type="project" value="InterPro"/>
</dbReference>
<dbReference type="InterPro" id="IPR041670">
    <property type="entry name" value="Znf-CCHC_6"/>
</dbReference>
<evidence type="ECO:0000313" key="7">
    <source>
        <dbReference type="WBParaSite" id="SBAD_0001129201-mRNA-1"/>
    </source>
</evidence>
<dbReference type="SMART" id="SM00297">
    <property type="entry name" value="BROMO"/>
    <property type="match status" value="2"/>
</dbReference>
<feature type="domain" description="Bromo" evidence="4">
    <location>
        <begin position="369"/>
        <end position="439"/>
    </location>
</feature>
<dbReference type="InterPro" id="IPR036427">
    <property type="entry name" value="Bromodomain-like_sf"/>
</dbReference>
<evidence type="ECO:0000313" key="6">
    <source>
        <dbReference type="Proteomes" id="UP000270296"/>
    </source>
</evidence>
<dbReference type="WBParaSite" id="SBAD_0001129201-mRNA-1">
    <property type="protein sequence ID" value="SBAD_0001129201-mRNA-1"/>
    <property type="gene ID" value="SBAD_0001129201"/>
</dbReference>
<dbReference type="InterPro" id="IPR040240">
    <property type="entry name" value="TAF1"/>
</dbReference>
<dbReference type="PANTHER" id="PTHR13900:SF0">
    <property type="entry name" value="TRANSCRIPTION INITIATION FACTOR TFIID SUBUNIT 1"/>
    <property type="match status" value="1"/>
</dbReference>